<dbReference type="InterPro" id="IPR027417">
    <property type="entry name" value="P-loop_NTPase"/>
</dbReference>
<dbReference type="InterPro" id="IPR003578">
    <property type="entry name" value="Small_GTPase_Rho"/>
</dbReference>
<organism evidence="4 5">
    <name type="scientific">Paramuricea clavata</name>
    <name type="common">Red gorgonian</name>
    <name type="synonym">Violescent sea-whip</name>
    <dbReference type="NCBI Taxonomy" id="317549"/>
    <lineage>
        <taxon>Eukaryota</taxon>
        <taxon>Metazoa</taxon>
        <taxon>Cnidaria</taxon>
        <taxon>Anthozoa</taxon>
        <taxon>Octocorallia</taxon>
        <taxon>Malacalcyonacea</taxon>
        <taxon>Plexauridae</taxon>
        <taxon>Paramuricea</taxon>
    </lineage>
</organism>
<dbReference type="InterPro" id="IPR001806">
    <property type="entry name" value="Small_GTPase"/>
</dbReference>
<dbReference type="SMART" id="SM00173">
    <property type="entry name" value="RAS"/>
    <property type="match status" value="1"/>
</dbReference>
<accession>A0A6S7H3V6</accession>
<reference evidence="4" key="1">
    <citation type="submission" date="2020-04" db="EMBL/GenBank/DDBJ databases">
        <authorList>
            <person name="Alioto T."/>
            <person name="Alioto T."/>
            <person name="Gomez Garrido J."/>
        </authorList>
    </citation>
    <scope>NUCLEOTIDE SEQUENCE</scope>
    <source>
        <strain evidence="4">A484AB</strain>
    </source>
</reference>
<dbReference type="Proteomes" id="UP001152795">
    <property type="component" value="Unassembled WGS sequence"/>
</dbReference>
<dbReference type="PROSITE" id="PS51420">
    <property type="entry name" value="RHO"/>
    <property type="match status" value="1"/>
</dbReference>
<dbReference type="GO" id="GO:0007264">
    <property type="term" value="P:small GTPase-mediated signal transduction"/>
    <property type="evidence" value="ECO:0007669"/>
    <property type="project" value="InterPro"/>
</dbReference>
<evidence type="ECO:0000256" key="1">
    <source>
        <dbReference type="ARBA" id="ARBA00010142"/>
    </source>
</evidence>
<dbReference type="Gene3D" id="3.40.50.300">
    <property type="entry name" value="P-loop containing nucleotide triphosphate hydrolases"/>
    <property type="match status" value="1"/>
</dbReference>
<dbReference type="PRINTS" id="PR00449">
    <property type="entry name" value="RASTRNSFRMNG"/>
</dbReference>
<gene>
    <name evidence="4" type="ORF">PACLA_8A040703</name>
</gene>
<protein>
    <submittedName>
        <fullName evidence="4">Ras-related C3 botulinum toxin substrate 1</fullName>
    </submittedName>
</protein>
<sequence>MENKKNIKIVVLGDGAVGKTTLLLSYLTNDFPNEYAPTAFDNYTVSVSVNNVPCTVQFCDTAGQEDFDSLRPFSYPQTDVFVLCFNIMAPSSFLNLKQRWLPEIDKYKPTTPIVVVGTHCDLRSNVEALISLKNNRLGGPISKDRAETLAKKSGAVCYVETSALTLKNVKKVFDEAIAAALSPYKRKRRRETKKHWTKCVVM</sequence>
<keyword evidence="3" id="KW-0342">GTP-binding</keyword>
<name>A0A6S7H3V6_PARCT</name>
<dbReference type="EMBL" id="CACRXK020003072">
    <property type="protein sequence ID" value="CAB3997319.1"/>
    <property type="molecule type" value="Genomic_DNA"/>
</dbReference>
<dbReference type="NCBIfam" id="TIGR00231">
    <property type="entry name" value="small_GTP"/>
    <property type="match status" value="1"/>
</dbReference>
<dbReference type="SMART" id="SM00174">
    <property type="entry name" value="RHO"/>
    <property type="match status" value="1"/>
</dbReference>
<dbReference type="PANTHER" id="PTHR24072">
    <property type="entry name" value="RHO FAMILY GTPASE"/>
    <property type="match status" value="1"/>
</dbReference>
<dbReference type="PROSITE" id="PS51419">
    <property type="entry name" value="RAB"/>
    <property type="match status" value="1"/>
</dbReference>
<keyword evidence="5" id="KW-1185">Reference proteome</keyword>
<comment type="similarity">
    <text evidence="1">Belongs to the small GTPase superfamily. Rho family.</text>
</comment>
<dbReference type="OrthoDB" id="8830751at2759"/>
<evidence type="ECO:0000256" key="3">
    <source>
        <dbReference type="ARBA" id="ARBA00023134"/>
    </source>
</evidence>
<dbReference type="PROSITE" id="PS51421">
    <property type="entry name" value="RAS"/>
    <property type="match status" value="1"/>
</dbReference>
<comment type="caution">
    <text evidence="4">The sequence shown here is derived from an EMBL/GenBank/DDBJ whole genome shotgun (WGS) entry which is preliminary data.</text>
</comment>
<dbReference type="GO" id="GO:0003924">
    <property type="term" value="F:GTPase activity"/>
    <property type="evidence" value="ECO:0007669"/>
    <property type="project" value="InterPro"/>
</dbReference>
<dbReference type="AlphaFoldDB" id="A0A6S7H3V6"/>
<proteinExistence type="inferred from homology"/>
<dbReference type="SMART" id="SM00175">
    <property type="entry name" value="RAB"/>
    <property type="match status" value="1"/>
</dbReference>
<keyword evidence="2" id="KW-0547">Nucleotide-binding</keyword>
<evidence type="ECO:0000313" key="5">
    <source>
        <dbReference type="Proteomes" id="UP001152795"/>
    </source>
</evidence>
<dbReference type="GO" id="GO:0005525">
    <property type="term" value="F:GTP binding"/>
    <property type="evidence" value="ECO:0007669"/>
    <property type="project" value="UniProtKB-KW"/>
</dbReference>
<evidence type="ECO:0000313" key="4">
    <source>
        <dbReference type="EMBL" id="CAB3997319.1"/>
    </source>
</evidence>
<dbReference type="CDD" id="cd00157">
    <property type="entry name" value="Rho"/>
    <property type="match status" value="1"/>
</dbReference>
<dbReference type="SUPFAM" id="SSF52540">
    <property type="entry name" value="P-loop containing nucleoside triphosphate hydrolases"/>
    <property type="match status" value="1"/>
</dbReference>
<dbReference type="InterPro" id="IPR005225">
    <property type="entry name" value="Small_GTP-bd"/>
</dbReference>
<evidence type="ECO:0000256" key="2">
    <source>
        <dbReference type="ARBA" id="ARBA00022741"/>
    </source>
</evidence>
<dbReference type="FunFam" id="3.40.50.300:FF:001179">
    <property type="entry name" value="Rho family GTPase"/>
    <property type="match status" value="1"/>
</dbReference>
<dbReference type="Pfam" id="PF00071">
    <property type="entry name" value="Ras"/>
    <property type="match status" value="1"/>
</dbReference>